<feature type="transmembrane region" description="Helical" evidence="12">
    <location>
        <begin position="120"/>
        <end position="142"/>
    </location>
</feature>
<accession>A0A7K6TF33</accession>
<evidence type="ECO:0000256" key="3">
    <source>
        <dbReference type="ARBA" id="ARBA00008715"/>
    </source>
</evidence>
<keyword evidence="6 12" id="KW-0812">Transmembrane</keyword>
<feature type="non-terminal residue" evidence="13">
    <location>
        <position position="490"/>
    </location>
</feature>
<comment type="caution">
    <text evidence="13">The sequence shown here is derived from an EMBL/GenBank/DDBJ whole genome shotgun (WGS) entry which is preliminary data.</text>
</comment>
<feature type="transmembrane region" description="Helical" evidence="12">
    <location>
        <begin position="425"/>
        <end position="444"/>
    </location>
</feature>
<comment type="similarity">
    <text evidence="3 12">Belongs to the ALG6/ALG8 glucosyltransferase family.</text>
</comment>
<comment type="catalytic activity">
    <reaction evidence="11">
        <text>an alpha-D-Man-(1-&gt;2)-alpha-D-Man-(1-&gt;2)-alpha-D-Man-(1-&gt;3)-[alpha-D-Man-(1-&gt;2)-alpha-D-Man-(1-&gt;3)-[alpha-D-Man-(1-&gt;2)-alpha-D-Man-(1-&gt;6)]-alpha-D-Man-(1-&gt;6)]-beta-D-Man-(1-&gt;4)-beta-D-GlcNAc-(1-&gt;4)-alpha-D-GlcNAc-diphospho-di-trans,poly-cis-dolichol + a di-trans,poly-cis-dolichyl beta-D-glucosyl phosphate = an alpha-D-Glc-(1-&gt;3)-alpha-D-Man-(1-&gt;2)-alpha-D-Man-(1-&gt;2)-alpha-D-Man-(1-&gt;3)-[alpha-D-Man-(1-&gt;2)-alpha-D-Man-(1-&gt;3)-[alpha-D-Man-(1-&gt;2)-alpha-D-Man-(1-&gt;6)]-alpha-D-Man-(1-&gt;6)]-beta-D-Man-(1-&gt;4)-beta-D-GlcNAc-(1-&gt;4)-alpha-D-GlcNAc-diphospho-di-trans,poly-cis-dolichol + a di-trans,poly-cis-dolichyl phosphate + H(+)</text>
        <dbReference type="Rhea" id="RHEA:30635"/>
        <dbReference type="Rhea" id="RHEA-COMP:19498"/>
        <dbReference type="Rhea" id="RHEA-COMP:19502"/>
        <dbReference type="Rhea" id="RHEA-COMP:19520"/>
        <dbReference type="Rhea" id="RHEA-COMP:19521"/>
        <dbReference type="ChEBI" id="CHEBI:15378"/>
        <dbReference type="ChEBI" id="CHEBI:57525"/>
        <dbReference type="ChEBI" id="CHEBI:57683"/>
        <dbReference type="ChEBI" id="CHEBI:132520"/>
        <dbReference type="ChEBI" id="CHEBI:132521"/>
        <dbReference type="EC" id="2.4.1.267"/>
    </reaction>
    <physiologicalReaction direction="left-to-right" evidence="11">
        <dbReference type="Rhea" id="RHEA:30636"/>
    </physiologicalReaction>
</comment>
<evidence type="ECO:0000256" key="10">
    <source>
        <dbReference type="ARBA" id="ARBA00044720"/>
    </source>
</evidence>
<evidence type="ECO:0000256" key="6">
    <source>
        <dbReference type="ARBA" id="ARBA00022692"/>
    </source>
</evidence>
<feature type="non-terminal residue" evidence="13">
    <location>
        <position position="1"/>
    </location>
</feature>
<dbReference type="GO" id="GO:0005789">
    <property type="term" value="C:endoplasmic reticulum membrane"/>
    <property type="evidence" value="ECO:0007669"/>
    <property type="project" value="UniProtKB-SubCell"/>
</dbReference>
<evidence type="ECO:0000256" key="9">
    <source>
        <dbReference type="ARBA" id="ARBA00023136"/>
    </source>
</evidence>
<feature type="transmembrane region" description="Helical" evidence="12">
    <location>
        <begin position="456"/>
        <end position="478"/>
    </location>
</feature>
<feature type="transmembrane region" description="Helical" evidence="12">
    <location>
        <begin position="85"/>
        <end position="108"/>
    </location>
</feature>
<dbReference type="InterPro" id="IPR004856">
    <property type="entry name" value="Glyco_trans_ALG6/ALG8"/>
</dbReference>
<feature type="transmembrane region" description="Helical" evidence="12">
    <location>
        <begin position="148"/>
        <end position="172"/>
    </location>
</feature>
<name>A0A7K6TF33_CALNI</name>
<evidence type="ECO:0000256" key="11">
    <source>
        <dbReference type="ARBA" id="ARBA00048950"/>
    </source>
</evidence>
<evidence type="ECO:0000256" key="2">
    <source>
        <dbReference type="ARBA" id="ARBA00004922"/>
    </source>
</evidence>
<comment type="subcellular location">
    <subcellularLocation>
        <location evidence="1 12">Endoplasmic reticulum membrane</location>
        <topology evidence="1 12">Multi-pass membrane protein</topology>
    </subcellularLocation>
</comment>
<keyword evidence="8 12" id="KW-1133">Transmembrane helix</keyword>
<evidence type="ECO:0000256" key="1">
    <source>
        <dbReference type="ARBA" id="ARBA00004477"/>
    </source>
</evidence>
<feature type="transmembrane region" description="Helical" evidence="12">
    <location>
        <begin position="331"/>
        <end position="358"/>
    </location>
</feature>
<dbReference type="EMBL" id="VZSB01003200">
    <property type="protein sequence ID" value="NWX09224.1"/>
    <property type="molecule type" value="Genomic_DNA"/>
</dbReference>
<dbReference type="PANTHER" id="PTHR12413">
    <property type="entry name" value="DOLICHYL GLYCOSYLTRANSFERASE"/>
    <property type="match status" value="1"/>
</dbReference>
<evidence type="ECO:0000313" key="14">
    <source>
        <dbReference type="Proteomes" id="UP000546235"/>
    </source>
</evidence>
<protein>
    <recommendedName>
        <fullName evidence="12">Alpha-1,3-glucosyltransferase</fullName>
        <ecNumber evidence="12">2.4.1.-</ecNumber>
    </recommendedName>
</protein>
<reference evidence="13 14" key="1">
    <citation type="submission" date="2019-09" db="EMBL/GenBank/DDBJ databases">
        <title>Bird 10,000 Genomes (B10K) Project - Family phase.</title>
        <authorList>
            <person name="Zhang G."/>
        </authorList>
    </citation>
    <scope>NUCLEOTIDE SEQUENCE [LARGE SCALE GENOMIC DNA]</scope>
    <source>
        <strain evidence="13">OUT-0007</strain>
        <tissue evidence="13">Blood</tissue>
    </source>
</reference>
<comment type="function">
    <text evidence="10">Dolichyl pyrophosphate Man9GlcNAc2 alpha-1,3-glucosyltransferase that operates in the biosynthetic pathway of dolichol-linked oligosaccharides, the glycan precursors employed in protein asparagine (N)-glycosylation. The assembly of dolichol-linked oligosaccharides begins on the cytosolic side of the endoplasmic reticulum membrane and finishes in its lumen. The sequential addition of sugars to dolichol pyrophosphate produces dolichol-linked oligosaccharides containing fourteen sugars, including two GlcNAcs, nine mannoses and three glucoses. Once assembled, the oligosaccharide is transferred from the lipid to nascent proteins by oligosaccharyltransferases. In the lumen of the endoplasmic reticulum, adds the first glucose residue from dolichyl phosphate glucose (Dol-P-Glc) onto the lipid-linked oligosaccharide intermediate Man(9)GlcNAc(2)-PP-Dol to produce Glc(1)Man(9)GlcNAc(2)-PP-Dol. Glc(1)Man(9)GlcNAc(2)-PP-Dol is a substrate for ALG8, the following enzyme in the biosynthetic pathway.</text>
</comment>
<evidence type="ECO:0000256" key="12">
    <source>
        <dbReference type="RuleBase" id="RU363110"/>
    </source>
</evidence>
<evidence type="ECO:0000256" key="8">
    <source>
        <dbReference type="ARBA" id="ARBA00022989"/>
    </source>
</evidence>
<evidence type="ECO:0000313" key="13">
    <source>
        <dbReference type="EMBL" id="NWX09224.1"/>
    </source>
</evidence>
<feature type="transmembrane region" description="Helical" evidence="12">
    <location>
        <begin position="202"/>
        <end position="224"/>
    </location>
</feature>
<dbReference type="Pfam" id="PF03155">
    <property type="entry name" value="Alg6_Alg8"/>
    <property type="match status" value="1"/>
</dbReference>
<keyword evidence="7 12" id="KW-0256">Endoplasmic reticulum</keyword>
<proteinExistence type="inferred from homology"/>
<dbReference type="GO" id="GO:0042281">
    <property type="term" value="F:dolichyl pyrophosphate Man9GlcNAc2 alpha-1,3-glucosyltransferase activity"/>
    <property type="evidence" value="ECO:0007669"/>
    <property type="project" value="UniProtKB-EC"/>
</dbReference>
<dbReference type="PANTHER" id="PTHR12413:SF1">
    <property type="entry name" value="DOLICHYL PYROPHOSPHATE MAN9GLCNAC2 ALPHA-1,3-GLUCOSYLTRANSFERASE"/>
    <property type="match status" value="1"/>
</dbReference>
<keyword evidence="14" id="KW-1185">Reference proteome</keyword>
<dbReference type="AlphaFoldDB" id="A0A7K6TF33"/>
<feature type="transmembrane region" description="Helical" evidence="12">
    <location>
        <begin position="370"/>
        <end position="391"/>
    </location>
</feature>
<dbReference type="UniPathway" id="UPA00378"/>
<keyword evidence="4 12" id="KW-0328">Glycosyltransferase</keyword>
<organism evidence="13 14">
    <name type="scientific">Caloenas nicobarica</name>
    <name type="common">Nicobar pigeon</name>
    <dbReference type="NCBI Taxonomy" id="187106"/>
    <lineage>
        <taxon>Eukaryota</taxon>
        <taxon>Metazoa</taxon>
        <taxon>Chordata</taxon>
        <taxon>Craniata</taxon>
        <taxon>Vertebrata</taxon>
        <taxon>Euteleostomi</taxon>
        <taxon>Archelosauria</taxon>
        <taxon>Archosauria</taxon>
        <taxon>Dinosauria</taxon>
        <taxon>Saurischia</taxon>
        <taxon>Theropoda</taxon>
        <taxon>Coelurosauria</taxon>
        <taxon>Aves</taxon>
        <taxon>Neognathae</taxon>
        <taxon>Neoaves</taxon>
        <taxon>Columbimorphae</taxon>
        <taxon>Columbiformes</taxon>
        <taxon>Columbidae</taxon>
        <taxon>Caloenas</taxon>
    </lineage>
</organism>
<gene>
    <name evidence="13" type="primary">Alg6</name>
    <name evidence="13" type="ORF">CALNIC_R09522</name>
</gene>
<evidence type="ECO:0000256" key="4">
    <source>
        <dbReference type="ARBA" id="ARBA00022676"/>
    </source>
</evidence>
<dbReference type="EC" id="2.4.1.-" evidence="12"/>
<keyword evidence="5 12" id="KW-0808">Transferase</keyword>
<evidence type="ECO:0000256" key="5">
    <source>
        <dbReference type="ARBA" id="ARBA00022679"/>
    </source>
</evidence>
<feature type="transmembrane region" description="Helical" evidence="12">
    <location>
        <begin position="307"/>
        <end position="324"/>
    </location>
</feature>
<comment type="pathway">
    <text evidence="2 12">Protein modification; protein glycosylation.</text>
</comment>
<evidence type="ECO:0000256" key="7">
    <source>
        <dbReference type="ARBA" id="ARBA00022824"/>
    </source>
</evidence>
<keyword evidence="9 12" id="KW-0472">Membrane</keyword>
<dbReference type="Proteomes" id="UP000546235">
    <property type="component" value="Unassembled WGS sequence"/>
</dbReference>
<sequence length="490" mass="55362">FLGAGKPPMYGDYEAQRHWQEVTYNLPIRQWYFNTSDNNLLYWGLDYPPLTAYHSLLCAYIAKLINPDWIALHTSRGYESQPHKLFMRTTVFVADLLVYIPAVIFYCFSLKETSTKKKASICALCILLYPGLILIDHGHFQYPLSLGFALWGVLALSYDWDLLGSVAFCLALNYKQMELYHSLPFFCYLLGKCFKKGLKGKGLVLLTKITGTVVVSFAVCWLPFCTDMEQIMQVLRRLFPIDRGLFEACMFSSPPPRLANIWCSLSVLIKIKNIVSPQTQLKLSLAVTLLSLLPTCIKLTVQPSLRGFKFALVSCALSFFLFSFQVHEKSILLVSVPVCLIINEIPFMATWFLLVSTFSMLPLLLKDGLLLAYAVTTPAFLSLCGASFSILDKTSAEDLQLKPFSLSMKGYVSWFKSFSKIVRSLFLLSVTLMGVLSLVCAAARPPQRLPDLFPVSVSVISCLHFLLFLVYFNVVILWDSKNSRSQKKIN</sequence>